<sequence>MQNSALNRRLWLKQAAAGTAAVGVGTSSVVPACFQQIAAASESDSGQILVVVQLSGGNDALNTLVPYNDDAYTAARPKLSIGASDVLKLDDEHGLHPSLSGFNELLQAGNASIIQGVGYPNPNRSHFESMDIWHTCFRKDQRTEEGWIGRYLQSQSSPRSGDAPAMHLGHNAQPLALASRDLTIPTVKSLKGFQLRGDESAVVSELLGNQPMQDQATPTAPADSSLLGFLNSSTSNAIAASERITSAIKDYETPVDYPESGLGAKLKMVAQLITSQLSTRVYYVELDGFDTHAKQADSHAALLRQYSEAVTAFMKDLKHHQLSQQVCVLTFSEFGRRVAENASEGTDHGAAGVMMLCGESLKPGLLGQKADLTDLQQGDLKHQIDFRTVYAGIIQDWLGGDAETALGASYEPMKLFA</sequence>
<dbReference type="Proteomes" id="UP000315003">
    <property type="component" value="Chromosome"/>
</dbReference>
<dbReference type="InterPro" id="IPR006311">
    <property type="entry name" value="TAT_signal"/>
</dbReference>
<evidence type="ECO:0000313" key="2">
    <source>
        <dbReference type="Proteomes" id="UP000315003"/>
    </source>
</evidence>
<evidence type="ECO:0000313" key="1">
    <source>
        <dbReference type="EMBL" id="QDT57944.1"/>
    </source>
</evidence>
<dbReference type="RefSeq" id="WP_145268755.1">
    <property type="nucleotide sequence ID" value="NZ_CP036272.1"/>
</dbReference>
<proteinExistence type="predicted"/>
<dbReference type="Pfam" id="PF07394">
    <property type="entry name" value="DUF1501"/>
    <property type="match status" value="1"/>
</dbReference>
<dbReference type="AlphaFoldDB" id="A0A517SP93"/>
<reference evidence="1 2" key="1">
    <citation type="submission" date="2019-02" db="EMBL/GenBank/DDBJ databases">
        <title>Deep-cultivation of Planctomycetes and their phenomic and genomic characterization uncovers novel biology.</title>
        <authorList>
            <person name="Wiegand S."/>
            <person name="Jogler M."/>
            <person name="Boedeker C."/>
            <person name="Pinto D."/>
            <person name="Vollmers J."/>
            <person name="Rivas-Marin E."/>
            <person name="Kohn T."/>
            <person name="Peeters S.H."/>
            <person name="Heuer A."/>
            <person name="Rast P."/>
            <person name="Oberbeckmann S."/>
            <person name="Bunk B."/>
            <person name="Jeske O."/>
            <person name="Meyerdierks A."/>
            <person name="Storesund J.E."/>
            <person name="Kallscheuer N."/>
            <person name="Luecker S."/>
            <person name="Lage O.M."/>
            <person name="Pohl T."/>
            <person name="Merkel B.J."/>
            <person name="Hornburger P."/>
            <person name="Mueller R.-W."/>
            <person name="Bruemmer F."/>
            <person name="Labrenz M."/>
            <person name="Spormann A.M."/>
            <person name="Op den Camp H."/>
            <person name="Overmann J."/>
            <person name="Amann R."/>
            <person name="Jetten M.S.M."/>
            <person name="Mascher T."/>
            <person name="Medema M.H."/>
            <person name="Devos D.P."/>
            <person name="Kaster A.-K."/>
            <person name="Ovreas L."/>
            <person name="Rohde M."/>
            <person name="Galperin M.Y."/>
            <person name="Jogler C."/>
        </authorList>
    </citation>
    <scope>NUCLEOTIDE SEQUENCE [LARGE SCALE GENOMIC DNA]</scope>
    <source>
        <strain evidence="1 2">SV_7m_r</strain>
    </source>
</reference>
<evidence type="ECO:0008006" key="3">
    <source>
        <dbReference type="Google" id="ProtNLM"/>
    </source>
</evidence>
<keyword evidence="2" id="KW-1185">Reference proteome</keyword>
<dbReference type="InterPro" id="IPR010869">
    <property type="entry name" value="DUF1501"/>
</dbReference>
<dbReference type="PANTHER" id="PTHR43737:SF1">
    <property type="entry name" value="DUF1501 DOMAIN-CONTAINING PROTEIN"/>
    <property type="match status" value="1"/>
</dbReference>
<dbReference type="OrthoDB" id="9779968at2"/>
<dbReference type="PROSITE" id="PS51318">
    <property type="entry name" value="TAT"/>
    <property type="match status" value="1"/>
</dbReference>
<protein>
    <recommendedName>
        <fullName evidence="3">DUF1501 domain-containing protein</fullName>
    </recommendedName>
</protein>
<name>A0A517SP93_9BACT</name>
<accession>A0A517SP93</accession>
<dbReference type="PANTHER" id="PTHR43737">
    <property type="entry name" value="BLL7424 PROTEIN"/>
    <property type="match status" value="1"/>
</dbReference>
<dbReference type="EMBL" id="CP036272">
    <property type="protein sequence ID" value="QDT57944.1"/>
    <property type="molecule type" value="Genomic_DNA"/>
</dbReference>
<gene>
    <name evidence="1" type="ORF">SV7mr_04320</name>
</gene>
<organism evidence="1 2">
    <name type="scientific">Stieleria bergensis</name>
    <dbReference type="NCBI Taxonomy" id="2528025"/>
    <lineage>
        <taxon>Bacteria</taxon>
        <taxon>Pseudomonadati</taxon>
        <taxon>Planctomycetota</taxon>
        <taxon>Planctomycetia</taxon>
        <taxon>Pirellulales</taxon>
        <taxon>Pirellulaceae</taxon>
        <taxon>Stieleria</taxon>
    </lineage>
</organism>